<dbReference type="GO" id="GO:0003676">
    <property type="term" value="F:nucleic acid binding"/>
    <property type="evidence" value="ECO:0007669"/>
    <property type="project" value="InterPro"/>
</dbReference>
<dbReference type="STRING" id="1408163.A0A0F4YSF1"/>
<sequence length="312" mass="33562">MAAGKEAVSFDAIIQAERQKRKNEALANEILTKNRRVSAPGSGVGNRKQAAAPGGSLASRIGVAKRFASTSSKPALTAVRSHLSSRSTSANARRAREDRLLEAINPENGQAQIRDNDVGITIKGASSGPFIVVGSNFAPGTTAADIQTALEPVAGEIVSCRITSQYPIVTAEIACAERSGAENVVAKFHNQKADGRILSMRLKTAGTFNPPTGPRALSNSQTPYDGLREQADRERRENRRADPQIQDGTYGFDEQNGQPFDKNGRGNARFNNRRENGPARGKGAREQQETGLYSDEMMVDAPAQGSRRGRFR</sequence>
<dbReference type="InterPro" id="IPR035979">
    <property type="entry name" value="RBD_domain_sf"/>
</dbReference>
<proteinExistence type="predicted"/>
<feature type="compositionally biased region" description="Basic and acidic residues" evidence="1">
    <location>
        <begin position="226"/>
        <end position="242"/>
    </location>
</feature>
<evidence type="ECO:0000313" key="2">
    <source>
        <dbReference type="EMBL" id="KKA20563.1"/>
    </source>
</evidence>
<organism evidence="2 3">
    <name type="scientific">Rasamsonia emersonii (strain ATCC 16479 / CBS 393.64 / IMI 116815)</name>
    <dbReference type="NCBI Taxonomy" id="1408163"/>
    <lineage>
        <taxon>Eukaryota</taxon>
        <taxon>Fungi</taxon>
        <taxon>Dikarya</taxon>
        <taxon>Ascomycota</taxon>
        <taxon>Pezizomycotina</taxon>
        <taxon>Eurotiomycetes</taxon>
        <taxon>Eurotiomycetidae</taxon>
        <taxon>Eurotiales</taxon>
        <taxon>Trichocomaceae</taxon>
        <taxon>Rasamsonia</taxon>
    </lineage>
</organism>
<gene>
    <name evidence="2" type="ORF">T310_5407</name>
</gene>
<feature type="compositionally biased region" description="Basic and acidic residues" evidence="1">
    <location>
        <begin position="272"/>
        <end position="288"/>
    </location>
</feature>
<evidence type="ECO:0000256" key="1">
    <source>
        <dbReference type="SAM" id="MobiDB-lite"/>
    </source>
</evidence>
<accession>A0A0F4YSF1</accession>
<dbReference type="AlphaFoldDB" id="A0A0F4YSF1"/>
<dbReference type="OrthoDB" id="5374349at2759"/>
<reference evidence="2 3" key="1">
    <citation type="submission" date="2015-04" db="EMBL/GenBank/DDBJ databases">
        <authorList>
            <person name="Heijne W.H."/>
            <person name="Fedorova N.D."/>
            <person name="Nierman W.C."/>
            <person name="Vollebregt A.W."/>
            <person name="Zhao Z."/>
            <person name="Wu L."/>
            <person name="Kumar M."/>
            <person name="Stam H."/>
            <person name="van den Berg M.A."/>
            <person name="Pel H.J."/>
        </authorList>
    </citation>
    <scope>NUCLEOTIDE SEQUENCE [LARGE SCALE GENOMIC DNA]</scope>
    <source>
        <strain evidence="2 3">CBS 393.64</strain>
    </source>
</reference>
<comment type="caution">
    <text evidence="2">The sequence shown here is derived from an EMBL/GenBank/DDBJ whole genome shotgun (WGS) entry which is preliminary data.</text>
</comment>
<dbReference type="SUPFAM" id="SSF54928">
    <property type="entry name" value="RNA-binding domain, RBD"/>
    <property type="match status" value="1"/>
</dbReference>
<feature type="region of interest" description="Disordered" evidence="1">
    <location>
        <begin position="36"/>
        <end position="55"/>
    </location>
</feature>
<keyword evidence="3" id="KW-1185">Reference proteome</keyword>
<dbReference type="GeneID" id="25317752"/>
<dbReference type="EMBL" id="LASV01000248">
    <property type="protein sequence ID" value="KKA20563.1"/>
    <property type="molecule type" value="Genomic_DNA"/>
</dbReference>
<dbReference type="RefSeq" id="XP_013327175.1">
    <property type="nucleotide sequence ID" value="XM_013471721.1"/>
</dbReference>
<evidence type="ECO:0008006" key="4">
    <source>
        <dbReference type="Google" id="ProtNLM"/>
    </source>
</evidence>
<evidence type="ECO:0000313" key="3">
    <source>
        <dbReference type="Proteomes" id="UP000053958"/>
    </source>
</evidence>
<dbReference type="Proteomes" id="UP000053958">
    <property type="component" value="Unassembled WGS sequence"/>
</dbReference>
<protein>
    <recommendedName>
        <fullName evidence="4">RRM domain-containing protein</fullName>
    </recommendedName>
</protein>
<name>A0A0F4YSF1_RASE3</name>
<feature type="region of interest" description="Disordered" evidence="1">
    <location>
        <begin position="204"/>
        <end position="312"/>
    </location>
</feature>